<keyword evidence="2" id="KW-0670">Pyruvate</keyword>
<organism evidence="2 3">
    <name type="scientific">Nitrolancea hollandica Lb</name>
    <dbReference type="NCBI Taxonomy" id="1129897"/>
    <lineage>
        <taxon>Bacteria</taxon>
        <taxon>Pseudomonadati</taxon>
        <taxon>Thermomicrobiota</taxon>
        <taxon>Thermomicrobia</taxon>
        <taxon>Sphaerobacterales</taxon>
        <taxon>Sphaerobacterineae</taxon>
        <taxon>Sphaerobacteraceae</taxon>
        <taxon>Nitrolancea</taxon>
    </lineage>
</organism>
<proteinExistence type="predicted"/>
<dbReference type="EC" id="2.7.9.2" evidence="2"/>
<dbReference type="Gene3D" id="3.50.30.10">
    <property type="entry name" value="Phosphohistidine domain"/>
    <property type="match status" value="1"/>
</dbReference>
<gene>
    <name evidence="2" type="ORF">NITHO_5120002</name>
</gene>
<accession>I4ELG9</accession>
<sequence length="564" mass="62421">MATTQPVGHRIPVPPDFPVEWDDPSQEHLFWTRERMHYPEPVKPVIESLDPEAGLNFAAATYDLPIRYHARVINTYRYTAVSPVTMDPEELAAIGERAMENVRHVLARFGEVWETEMLPEIKEHLAYWDSFDLRGATTPELLVHFDETVRRFRRLWDIHFMVGLPMLLSMSLFDDFYRDLFGNQSAFDAFRLLQGFDNKTLETDRALWQLSRKALALPAVQRILQEQAAADVVPALEQSPECADFLAELRAYLDEYGQRCATSGGNVFDPAEPSWIENPAPVIKNLKDYITQPDRDLEAEMAKQAAERERALAETRERLRGYPQPVVGQFEALLKAAQDGVVLSENHDFWIDFRGSYRIRRVLVELGRRLAGAGAVDSPDDVFYLKFDEIREALAALPGTDRRELVARRKAEMAHFRTITPPPALGTMPPGPPPDDAAGRTLIKFFGGPPQPPTGPGVLRGSPGSPGTVSGTAKIVRSLAEAAKLEPGDIMIAETTAPPWTPLFATVAAVVTETGGILSHCAVVAREYGIPAVVGAAMATTMIEDGQTVEVDGDSGTVRVITAA</sequence>
<protein>
    <submittedName>
        <fullName evidence="2">Putative Phosphoenolpyruvate synthase, subunit B</fullName>
        <ecNumber evidence="2">2.7.9.2</ecNumber>
    </submittedName>
</protein>
<dbReference type="EMBL" id="CAGS01000460">
    <property type="protein sequence ID" value="CCF85531.1"/>
    <property type="molecule type" value="Genomic_DNA"/>
</dbReference>
<dbReference type="GO" id="GO:0008986">
    <property type="term" value="F:pyruvate, water dikinase activity"/>
    <property type="evidence" value="ECO:0007669"/>
    <property type="project" value="UniProtKB-EC"/>
</dbReference>
<dbReference type="PANTHER" id="PTHR43615:SF1">
    <property type="entry name" value="PPDK_N DOMAIN-CONTAINING PROTEIN"/>
    <property type="match status" value="1"/>
</dbReference>
<dbReference type="SUPFAM" id="SSF52009">
    <property type="entry name" value="Phosphohistidine domain"/>
    <property type="match status" value="1"/>
</dbReference>
<dbReference type="Pfam" id="PF00391">
    <property type="entry name" value="PEP-utilizers"/>
    <property type="match status" value="1"/>
</dbReference>
<dbReference type="InterPro" id="IPR051549">
    <property type="entry name" value="PEP_Utilizing_Enz"/>
</dbReference>
<comment type="caution">
    <text evidence="2">The sequence shown here is derived from an EMBL/GenBank/DDBJ whole genome shotgun (WGS) entry which is preliminary data.</text>
</comment>
<reference evidence="2 3" key="1">
    <citation type="journal article" date="2012" name="ISME J.">
        <title>Nitrification expanded: discovery, physiology and genomics of a nitrite-oxidizing bacterium from the phylum Chloroflexi.</title>
        <authorList>
            <person name="Sorokin D.Y."/>
            <person name="Lucker S."/>
            <person name="Vejmelkova D."/>
            <person name="Kostrikina N.A."/>
            <person name="Kleerebezem R."/>
            <person name="Rijpstra W.I."/>
            <person name="Damste J.S."/>
            <person name="Le Paslier D."/>
            <person name="Muyzer G."/>
            <person name="Wagner M."/>
            <person name="van Loosdrecht M.C."/>
            <person name="Daims H."/>
        </authorList>
    </citation>
    <scope>NUCLEOTIDE SEQUENCE [LARGE SCALE GENOMIC DNA]</scope>
    <source>
        <strain evidence="3">none</strain>
    </source>
</reference>
<dbReference type="RefSeq" id="WP_008480504.1">
    <property type="nucleotide sequence ID" value="NZ_CAGS01000460.1"/>
</dbReference>
<dbReference type="InterPro" id="IPR036637">
    <property type="entry name" value="Phosphohistidine_dom_sf"/>
</dbReference>
<dbReference type="AlphaFoldDB" id="I4ELG9"/>
<keyword evidence="3" id="KW-1185">Reference proteome</keyword>
<dbReference type="InterPro" id="IPR008279">
    <property type="entry name" value="PEP-util_enz_mobile_dom"/>
</dbReference>
<evidence type="ECO:0000259" key="1">
    <source>
        <dbReference type="Pfam" id="PF00391"/>
    </source>
</evidence>
<dbReference type="Proteomes" id="UP000004221">
    <property type="component" value="Unassembled WGS sequence"/>
</dbReference>
<evidence type="ECO:0000313" key="3">
    <source>
        <dbReference type="Proteomes" id="UP000004221"/>
    </source>
</evidence>
<dbReference type="PANTHER" id="PTHR43615">
    <property type="entry name" value="PHOSPHOENOLPYRUVATE SYNTHASE-RELATED"/>
    <property type="match status" value="1"/>
</dbReference>
<feature type="domain" description="PEP-utilising enzyme mobile" evidence="1">
    <location>
        <begin position="486"/>
        <end position="556"/>
    </location>
</feature>
<keyword evidence="2" id="KW-0808">Transferase</keyword>
<evidence type="ECO:0000313" key="2">
    <source>
        <dbReference type="EMBL" id="CCF85531.1"/>
    </source>
</evidence>
<name>I4ELG9_9BACT</name>
<dbReference type="OrthoDB" id="9765468at2"/>